<dbReference type="InterPro" id="IPR025736">
    <property type="entry name" value="PucR_C-HTH_dom"/>
</dbReference>
<feature type="domain" description="PucR-like N-terminal" evidence="3">
    <location>
        <begin position="3"/>
        <end position="169"/>
    </location>
</feature>
<feature type="domain" description="PucR C-terminal helix-turn-helix" evidence="2">
    <location>
        <begin position="375"/>
        <end position="433"/>
    </location>
</feature>
<dbReference type="Pfam" id="PF13556">
    <property type="entry name" value="HTH_30"/>
    <property type="match status" value="1"/>
</dbReference>
<keyword evidence="5" id="KW-1185">Reference proteome</keyword>
<comment type="caution">
    <text evidence="4">The sequence shown here is derived from an EMBL/GenBank/DDBJ whole genome shotgun (WGS) entry which is preliminary data.</text>
</comment>
<evidence type="ECO:0000259" key="2">
    <source>
        <dbReference type="Pfam" id="PF13556"/>
    </source>
</evidence>
<protein>
    <submittedName>
        <fullName evidence="4">Helix-turn-helix domain-containing protein</fullName>
    </submittedName>
</protein>
<evidence type="ECO:0000313" key="4">
    <source>
        <dbReference type="EMBL" id="MCK9875754.1"/>
    </source>
</evidence>
<dbReference type="EMBL" id="JALKFT010000006">
    <property type="protein sequence ID" value="MCK9875754.1"/>
    <property type="molecule type" value="Genomic_DNA"/>
</dbReference>
<feature type="region of interest" description="Disordered" evidence="1">
    <location>
        <begin position="213"/>
        <end position="243"/>
    </location>
</feature>
<dbReference type="Gene3D" id="1.10.10.2840">
    <property type="entry name" value="PucR C-terminal helix-turn-helix domain"/>
    <property type="match status" value="1"/>
</dbReference>
<dbReference type="Proteomes" id="UP001201873">
    <property type="component" value="Unassembled WGS sequence"/>
</dbReference>
<evidence type="ECO:0000259" key="3">
    <source>
        <dbReference type="Pfam" id="PF25906"/>
    </source>
</evidence>
<reference evidence="4 5" key="1">
    <citation type="submission" date="2022-04" db="EMBL/GenBank/DDBJ databases">
        <title>Genome diversity in the genus Frankia.</title>
        <authorList>
            <person name="Carlos-Shanley C."/>
            <person name="Hahn D."/>
        </authorList>
    </citation>
    <scope>NUCLEOTIDE SEQUENCE [LARGE SCALE GENOMIC DNA]</scope>
    <source>
        <strain evidence="4 5">Ag45/Mut15</strain>
    </source>
</reference>
<dbReference type="InterPro" id="IPR051448">
    <property type="entry name" value="CdaR-like_regulators"/>
</dbReference>
<organism evidence="4 5">
    <name type="scientific">Frankia umida</name>
    <dbReference type="NCBI Taxonomy" id="573489"/>
    <lineage>
        <taxon>Bacteria</taxon>
        <taxon>Bacillati</taxon>
        <taxon>Actinomycetota</taxon>
        <taxon>Actinomycetes</taxon>
        <taxon>Frankiales</taxon>
        <taxon>Frankiaceae</taxon>
        <taxon>Frankia</taxon>
    </lineage>
</organism>
<evidence type="ECO:0000313" key="5">
    <source>
        <dbReference type="Proteomes" id="UP001201873"/>
    </source>
</evidence>
<dbReference type="PANTHER" id="PTHR33744:SF1">
    <property type="entry name" value="DNA-BINDING TRANSCRIPTIONAL ACTIVATOR ADER"/>
    <property type="match status" value="1"/>
</dbReference>
<evidence type="ECO:0000256" key="1">
    <source>
        <dbReference type="SAM" id="MobiDB-lite"/>
    </source>
</evidence>
<dbReference type="InterPro" id="IPR058663">
    <property type="entry name" value="PucR-like_N"/>
</dbReference>
<dbReference type="Pfam" id="PF25906">
    <property type="entry name" value="PucR-like_N"/>
    <property type="match status" value="1"/>
</dbReference>
<feature type="compositionally biased region" description="Basic and acidic residues" evidence="1">
    <location>
        <begin position="230"/>
        <end position="243"/>
    </location>
</feature>
<accession>A0ABT0JWQ9</accession>
<gene>
    <name evidence="4" type="ORF">MXD59_08200</name>
</gene>
<name>A0ABT0JWQ9_9ACTN</name>
<dbReference type="PANTHER" id="PTHR33744">
    <property type="entry name" value="CARBOHYDRATE DIACID REGULATOR"/>
    <property type="match status" value="1"/>
</dbReference>
<sequence length="464" mass="49102">MGQFPAGLPGTLAAELGQLGEEVILAISREVPAYARPLEGRFGQGVRRGVAEALRRFLAVVEAGPQLEPNLAAGRDVYVRLGRGEVRAGRSLDNLLGAYRVGARVSWRRLGEAAARNGVDAAGLVSLAEMMFAYIDGISAASAEGYATEQFTAAGERERLLDRLGEMLLTGAPVDAVAQVAQSGRLILPGRLAAVLIPACVPAGPPVLDAARRGEPTDPTDPAVARSVGHPREARDPWDSGDAWDARDHGVRALRLPDGCPRTVQGQDTWLFVGATEPGPGRVALTARLAGLGAVVGPAVVWAQSAASAARARDARDARDAGRLTTTSAATADPLFTDEYLSALLLARDPGLVTDLATRLLAPLDNLPSRTRERLAETLLHWLSLRGQRGLIAERLHIHPQTVRYRVNQLRDLFGPGLEDPDIRFDLELVLRAGAAARPTAAATERSTALFDAPGAIDRPVPAG</sequence>
<dbReference type="InterPro" id="IPR042070">
    <property type="entry name" value="PucR_C-HTH_sf"/>
</dbReference>
<proteinExistence type="predicted"/>